<dbReference type="InterPro" id="IPR001138">
    <property type="entry name" value="Zn2Cys6_DnaBD"/>
</dbReference>
<protein>
    <recommendedName>
        <fullName evidence="11">Transcription activator of gluconeogenesis ERT1</fullName>
    </recommendedName>
</protein>
<accession>G7DUT7</accession>
<dbReference type="Pfam" id="PF24990">
    <property type="entry name" value="PAS_13"/>
    <property type="match status" value="2"/>
</dbReference>
<dbReference type="GO" id="GO:0008270">
    <property type="term" value="F:zinc ion binding"/>
    <property type="evidence" value="ECO:0007669"/>
    <property type="project" value="InterPro"/>
</dbReference>
<keyword evidence="5" id="KW-0862">Zinc</keyword>
<keyword evidence="4" id="KW-0479">Metal-binding</keyword>
<dbReference type="GO" id="GO:0005634">
    <property type="term" value="C:nucleus"/>
    <property type="evidence" value="ECO:0007669"/>
    <property type="project" value="UniProtKB-SubCell"/>
</dbReference>
<keyword evidence="3" id="KW-0312">Gluconeogenesis</keyword>
<dbReference type="GO" id="GO:0000981">
    <property type="term" value="F:DNA-binding transcription factor activity, RNA polymerase II-specific"/>
    <property type="evidence" value="ECO:0007669"/>
    <property type="project" value="InterPro"/>
</dbReference>
<comment type="similarity">
    <text evidence="2">Belongs to the ERT1/acuK family.</text>
</comment>
<evidence type="ECO:0000256" key="8">
    <source>
        <dbReference type="ARBA" id="ARBA00023159"/>
    </source>
</evidence>
<proteinExistence type="inferred from homology"/>
<dbReference type="AlphaFoldDB" id="G7DUT7"/>
<dbReference type="CDD" id="cd00067">
    <property type="entry name" value="GAL4"/>
    <property type="match status" value="1"/>
</dbReference>
<comment type="subcellular location">
    <subcellularLocation>
        <location evidence="1">Nucleus</location>
    </subcellularLocation>
</comment>
<dbReference type="Proteomes" id="UP000009131">
    <property type="component" value="Unassembled WGS sequence"/>
</dbReference>
<dbReference type="CDD" id="cd00130">
    <property type="entry name" value="PAS"/>
    <property type="match status" value="1"/>
</dbReference>
<gene>
    <name evidence="14" type="primary">Mo00998</name>
    <name evidence="14" type="ORF">E5Q_00998</name>
</gene>
<feature type="compositionally biased region" description="Polar residues" evidence="12">
    <location>
        <begin position="110"/>
        <end position="131"/>
    </location>
</feature>
<feature type="region of interest" description="Disordered" evidence="12">
    <location>
        <begin position="1"/>
        <end position="26"/>
    </location>
</feature>
<dbReference type="RefSeq" id="XP_014566001.1">
    <property type="nucleotide sequence ID" value="XM_014710515.1"/>
</dbReference>
<dbReference type="InterPro" id="IPR036864">
    <property type="entry name" value="Zn2-C6_fun-type_DNA-bd_sf"/>
</dbReference>
<organism evidence="14 15">
    <name type="scientific">Mixia osmundae (strain CBS 9802 / IAM 14324 / JCM 22182 / KY 12970)</name>
    <dbReference type="NCBI Taxonomy" id="764103"/>
    <lineage>
        <taxon>Eukaryota</taxon>
        <taxon>Fungi</taxon>
        <taxon>Dikarya</taxon>
        <taxon>Basidiomycota</taxon>
        <taxon>Pucciniomycotina</taxon>
        <taxon>Mixiomycetes</taxon>
        <taxon>Mixiales</taxon>
        <taxon>Mixiaceae</taxon>
        <taxon>Mixia</taxon>
    </lineage>
</organism>
<dbReference type="GO" id="GO:0009267">
    <property type="term" value="P:cellular response to starvation"/>
    <property type="evidence" value="ECO:0007669"/>
    <property type="project" value="TreeGrafter"/>
</dbReference>
<keyword evidence="7" id="KW-0238">DNA-binding</keyword>
<dbReference type="PANTHER" id="PTHR47659:SF1">
    <property type="entry name" value="TRANSCRIPTION ACTIVATOR OF GLUCONEOGENESIS ERT1"/>
    <property type="match status" value="1"/>
</dbReference>
<evidence type="ECO:0000313" key="14">
    <source>
        <dbReference type="EMBL" id="GAA94347.1"/>
    </source>
</evidence>
<feature type="compositionally biased region" description="Low complexity" evidence="12">
    <location>
        <begin position="276"/>
        <end position="287"/>
    </location>
</feature>
<dbReference type="STRING" id="764103.G7DUT7"/>
<feature type="region of interest" description="Disordered" evidence="12">
    <location>
        <begin position="71"/>
        <end position="151"/>
    </location>
</feature>
<dbReference type="Pfam" id="PF00172">
    <property type="entry name" value="Zn_clus"/>
    <property type="match status" value="1"/>
</dbReference>
<feature type="compositionally biased region" description="Polar residues" evidence="12">
    <location>
        <begin position="177"/>
        <end position="188"/>
    </location>
</feature>
<dbReference type="SUPFAM" id="SSF57701">
    <property type="entry name" value="Zn2/Cys6 DNA-binding domain"/>
    <property type="match status" value="1"/>
</dbReference>
<dbReference type="HOGENOM" id="CLU_010748_2_1_1"/>
<evidence type="ECO:0000256" key="2">
    <source>
        <dbReference type="ARBA" id="ARBA00010855"/>
    </source>
</evidence>
<evidence type="ECO:0000256" key="4">
    <source>
        <dbReference type="ARBA" id="ARBA00022723"/>
    </source>
</evidence>
<dbReference type="InParanoid" id="G7DUT7"/>
<evidence type="ECO:0000256" key="1">
    <source>
        <dbReference type="ARBA" id="ARBA00004123"/>
    </source>
</evidence>
<feature type="compositionally biased region" description="Polar residues" evidence="12">
    <location>
        <begin position="294"/>
        <end position="305"/>
    </location>
</feature>
<dbReference type="OrthoDB" id="2538135at2759"/>
<keyword evidence="6" id="KW-0805">Transcription regulation</keyword>
<dbReference type="InterPro" id="IPR000014">
    <property type="entry name" value="PAS"/>
</dbReference>
<evidence type="ECO:0000256" key="10">
    <source>
        <dbReference type="ARBA" id="ARBA00023242"/>
    </source>
</evidence>
<dbReference type="PANTHER" id="PTHR47659">
    <property type="entry name" value="ZN(II)2CYS6 TRANSCRIPTION FACTOR (EUROFUNG)-RELATED"/>
    <property type="match status" value="1"/>
</dbReference>
<dbReference type="SMART" id="SM00066">
    <property type="entry name" value="GAL4"/>
    <property type="match status" value="1"/>
</dbReference>
<evidence type="ECO:0000256" key="12">
    <source>
        <dbReference type="SAM" id="MobiDB-lite"/>
    </source>
</evidence>
<dbReference type="EMBL" id="BABT02000032">
    <property type="protein sequence ID" value="GAA94347.1"/>
    <property type="molecule type" value="Genomic_DNA"/>
</dbReference>
<dbReference type="GO" id="GO:0000977">
    <property type="term" value="F:RNA polymerase II transcription regulatory region sequence-specific DNA binding"/>
    <property type="evidence" value="ECO:0007669"/>
    <property type="project" value="TreeGrafter"/>
</dbReference>
<feature type="region of interest" description="Disordered" evidence="12">
    <location>
        <begin position="166"/>
        <end position="350"/>
    </location>
</feature>
<dbReference type="SUPFAM" id="SSF55785">
    <property type="entry name" value="PYP-like sensor domain (PAS domain)"/>
    <property type="match status" value="1"/>
</dbReference>
<evidence type="ECO:0000256" key="9">
    <source>
        <dbReference type="ARBA" id="ARBA00023163"/>
    </source>
</evidence>
<keyword evidence="10" id="KW-0539">Nucleus</keyword>
<evidence type="ECO:0000256" key="6">
    <source>
        <dbReference type="ARBA" id="ARBA00023015"/>
    </source>
</evidence>
<name>G7DUT7_MIXOS</name>
<sequence>MGAPTVARRTSDEMSANGKAKRKTSRACGHCQKAHMTCDASRPCARCEARGLEDSCVDAARKKAKYLRDFDDEVISQHPPQPPHLPLYSPASDAGPSTNTHKPAHPSRPPRQSTSSLPYPSQELTRRTAPSSHDHPFENGNATRAKGKKAFDSQAANLEYDILSSMLHGNGMGMSPSADTQSEGSSGQYAGPGPLETASPASFLSRLEDNQTAHPQSSAPVEYLSRNDLQNLLESKQSEEMPAPPVPSSHSPLSYLQRQQDHTSPRRGGATSSLRSTSTNAVASSSNGFDQPGRSFTSPGASARQQPPPLSPVLTDSSSRYRPAYERFPSGSSQSSLAQPTPAGPLPEQQAYASRAGVMHPQDIYDKVTRPYPYTEAYHYLIRHLKERFEKNDILRIVRALAIYRPSLIALQMPLSEEDEVFIEKCFQRSLIEFDKLISFSGTPTVVWRRTCEICLVGAEFCMLTEWTPEDLLAKKFIYEIMDSSSVVEYYEAFSNHAFENTTQAVMTTCVLLTPTGRPVPCTFCFTIKRDLFNLPSAVLGQFLPILS</sequence>
<dbReference type="GO" id="GO:0006094">
    <property type="term" value="P:gluconeogenesis"/>
    <property type="evidence" value="ECO:0007669"/>
    <property type="project" value="UniProtKB-KW"/>
</dbReference>
<dbReference type="InterPro" id="IPR035965">
    <property type="entry name" value="PAS-like_dom_sf"/>
</dbReference>
<keyword evidence="8" id="KW-0010">Activator</keyword>
<dbReference type="eggNOG" id="ENOG502R1M5">
    <property type="taxonomic scope" value="Eukaryota"/>
</dbReference>
<keyword evidence="15" id="KW-1185">Reference proteome</keyword>
<dbReference type="InterPro" id="IPR056751">
    <property type="entry name" value="PAS_13"/>
</dbReference>
<comment type="caution">
    <text evidence="14">The sequence shown here is derived from an EMBL/GenBank/DDBJ whole genome shotgun (WGS) entry which is preliminary data.</text>
</comment>
<keyword evidence="9" id="KW-0804">Transcription</keyword>
<evidence type="ECO:0000256" key="3">
    <source>
        <dbReference type="ARBA" id="ARBA00022432"/>
    </source>
</evidence>
<feature type="domain" description="Zn(2)-C6 fungal-type" evidence="13">
    <location>
        <begin position="27"/>
        <end position="58"/>
    </location>
</feature>
<evidence type="ECO:0000313" key="15">
    <source>
        <dbReference type="Proteomes" id="UP000009131"/>
    </source>
</evidence>
<dbReference type="PROSITE" id="PS50048">
    <property type="entry name" value="ZN2_CY6_FUNGAL_2"/>
    <property type="match status" value="1"/>
</dbReference>
<dbReference type="InterPro" id="IPR050335">
    <property type="entry name" value="ERT1_acuK_gluconeogen_tf"/>
</dbReference>
<feature type="compositionally biased region" description="Polar residues" evidence="12">
    <location>
        <begin position="330"/>
        <end position="339"/>
    </location>
</feature>
<evidence type="ECO:0000256" key="5">
    <source>
        <dbReference type="ARBA" id="ARBA00022833"/>
    </source>
</evidence>
<reference evidence="14 15" key="2">
    <citation type="journal article" date="2012" name="Open Biol.">
        <title>Characteristics of nucleosomes and linker DNA regions on the genome of the basidiomycete Mixia osmundae revealed by mono- and dinucleosome mapping.</title>
        <authorList>
            <person name="Nishida H."/>
            <person name="Kondo S."/>
            <person name="Matsumoto T."/>
            <person name="Suzuki Y."/>
            <person name="Yoshikawa H."/>
            <person name="Taylor T.D."/>
            <person name="Sugiyama J."/>
        </authorList>
    </citation>
    <scope>NUCLEOTIDE SEQUENCE [LARGE SCALE GENOMIC DNA]</scope>
    <source>
        <strain evidence="15">CBS 9802 / IAM 14324 / JCM 22182 / KY 12970</strain>
    </source>
</reference>
<evidence type="ECO:0000256" key="11">
    <source>
        <dbReference type="ARBA" id="ARBA00040903"/>
    </source>
</evidence>
<evidence type="ECO:0000256" key="7">
    <source>
        <dbReference type="ARBA" id="ARBA00023125"/>
    </source>
</evidence>
<reference evidence="14 15" key="1">
    <citation type="journal article" date="2011" name="J. Gen. Appl. Microbiol.">
        <title>Draft genome sequencing of the enigmatic basidiomycete Mixia osmundae.</title>
        <authorList>
            <person name="Nishida H."/>
            <person name="Nagatsuka Y."/>
            <person name="Sugiyama J."/>
        </authorList>
    </citation>
    <scope>NUCLEOTIDE SEQUENCE [LARGE SCALE GENOMIC DNA]</scope>
    <source>
        <strain evidence="15">CBS 9802 / IAM 14324 / JCM 22182 / KY 12970</strain>
    </source>
</reference>
<dbReference type="OMA" id="EDLIYME"/>
<feature type="compositionally biased region" description="Polar residues" evidence="12">
    <location>
        <begin position="248"/>
        <end position="258"/>
    </location>
</feature>
<evidence type="ECO:0000259" key="13">
    <source>
        <dbReference type="PROSITE" id="PS50048"/>
    </source>
</evidence>